<evidence type="ECO:0000313" key="2">
    <source>
        <dbReference type="EMBL" id="MPC74514.1"/>
    </source>
</evidence>
<organism evidence="2 3">
    <name type="scientific">Portunus trituberculatus</name>
    <name type="common">Swimming crab</name>
    <name type="synonym">Neptunus trituberculatus</name>
    <dbReference type="NCBI Taxonomy" id="210409"/>
    <lineage>
        <taxon>Eukaryota</taxon>
        <taxon>Metazoa</taxon>
        <taxon>Ecdysozoa</taxon>
        <taxon>Arthropoda</taxon>
        <taxon>Crustacea</taxon>
        <taxon>Multicrustacea</taxon>
        <taxon>Malacostraca</taxon>
        <taxon>Eumalacostraca</taxon>
        <taxon>Eucarida</taxon>
        <taxon>Decapoda</taxon>
        <taxon>Pleocyemata</taxon>
        <taxon>Brachyura</taxon>
        <taxon>Eubrachyura</taxon>
        <taxon>Portunoidea</taxon>
        <taxon>Portunidae</taxon>
        <taxon>Portuninae</taxon>
        <taxon>Portunus</taxon>
    </lineage>
</organism>
<comment type="caution">
    <text evidence="2">The sequence shown here is derived from an EMBL/GenBank/DDBJ whole genome shotgun (WGS) entry which is preliminary data.</text>
</comment>
<gene>
    <name evidence="2" type="ORF">E2C01_068874</name>
</gene>
<proteinExistence type="predicted"/>
<feature type="region of interest" description="Disordered" evidence="1">
    <location>
        <begin position="1"/>
        <end position="37"/>
    </location>
</feature>
<evidence type="ECO:0000256" key="1">
    <source>
        <dbReference type="SAM" id="MobiDB-lite"/>
    </source>
</evidence>
<accession>A0A5B7I1A9</accession>
<protein>
    <submittedName>
        <fullName evidence="2">Uncharacterized protein</fullName>
    </submittedName>
</protein>
<sequence length="120" mass="13277">MVGMQEPHLRDKPLVHSPRDKTDEWLEPLTAPRRQRKARRIRTRLNQLTKGECSKGTIGSSRVARTFPKRPKGGQTANQAAVVQWNHACFRVRGVSKRTGSNPAHGPSVGWASSLGAMVS</sequence>
<name>A0A5B7I1A9_PORTR</name>
<dbReference type="AlphaFoldDB" id="A0A5B7I1A9"/>
<feature type="compositionally biased region" description="Basic and acidic residues" evidence="1">
    <location>
        <begin position="7"/>
        <end position="24"/>
    </location>
</feature>
<feature type="region of interest" description="Disordered" evidence="1">
    <location>
        <begin position="50"/>
        <end position="76"/>
    </location>
</feature>
<keyword evidence="3" id="KW-1185">Reference proteome</keyword>
<reference evidence="2 3" key="1">
    <citation type="submission" date="2019-05" db="EMBL/GenBank/DDBJ databases">
        <title>Another draft genome of Portunus trituberculatus and its Hox gene families provides insights of decapod evolution.</title>
        <authorList>
            <person name="Jeong J.-H."/>
            <person name="Song I."/>
            <person name="Kim S."/>
            <person name="Choi T."/>
            <person name="Kim D."/>
            <person name="Ryu S."/>
            <person name="Kim W."/>
        </authorList>
    </citation>
    <scope>NUCLEOTIDE SEQUENCE [LARGE SCALE GENOMIC DNA]</scope>
    <source>
        <tissue evidence="2">Muscle</tissue>
    </source>
</reference>
<evidence type="ECO:0000313" key="3">
    <source>
        <dbReference type="Proteomes" id="UP000324222"/>
    </source>
</evidence>
<dbReference type="EMBL" id="VSRR010039078">
    <property type="protein sequence ID" value="MPC74514.1"/>
    <property type="molecule type" value="Genomic_DNA"/>
</dbReference>
<feature type="region of interest" description="Disordered" evidence="1">
    <location>
        <begin position="97"/>
        <end position="120"/>
    </location>
</feature>
<dbReference type="Proteomes" id="UP000324222">
    <property type="component" value="Unassembled WGS sequence"/>
</dbReference>